<dbReference type="HOGENOM" id="CLU_742540_0_0_1"/>
<evidence type="ECO:0008006" key="4">
    <source>
        <dbReference type="Google" id="ProtNLM"/>
    </source>
</evidence>
<proteinExistence type="predicted"/>
<organism evidence="2 3">
    <name type="scientific">Tetranychus urticae</name>
    <name type="common">Two-spotted spider mite</name>
    <dbReference type="NCBI Taxonomy" id="32264"/>
    <lineage>
        <taxon>Eukaryota</taxon>
        <taxon>Metazoa</taxon>
        <taxon>Ecdysozoa</taxon>
        <taxon>Arthropoda</taxon>
        <taxon>Chelicerata</taxon>
        <taxon>Arachnida</taxon>
        <taxon>Acari</taxon>
        <taxon>Acariformes</taxon>
        <taxon>Trombidiformes</taxon>
        <taxon>Prostigmata</taxon>
        <taxon>Eleutherengona</taxon>
        <taxon>Raphignathae</taxon>
        <taxon>Tetranychoidea</taxon>
        <taxon>Tetranychidae</taxon>
        <taxon>Tetranychus</taxon>
    </lineage>
</organism>
<dbReference type="EMBL" id="CAEY01001592">
    <property type="status" value="NOT_ANNOTATED_CDS"/>
    <property type="molecule type" value="Genomic_DNA"/>
</dbReference>
<reference evidence="2" key="2">
    <citation type="submission" date="2015-06" db="UniProtKB">
        <authorList>
            <consortium name="EnsemblMetazoa"/>
        </authorList>
    </citation>
    <scope>IDENTIFICATION</scope>
</reference>
<protein>
    <recommendedName>
        <fullName evidence="4">Ionotropic glutamate receptor C-terminal domain-containing protein</fullName>
    </recommendedName>
</protein>
<name>T1K648_TETUR</name>
<feature type="transmembrane region" description="Helical" evidence="1">
    <location>
        <begin position="156"/>
        <end position="175"/>
    </location>
</feature>
<dbReference type="Proteomes" id="UP000015104">
    <property type="component" value="Unassembled WGS sequence"/>
</dbReference>
<evidence type="ECO:0000313" key="2">
    <source>
        <dbReference type="EnsemblMetazoa" id="tetur05g08600.1"/>
    </source>
</evidence>
<evidence type="ECO:0000313" key="3">
    <source>
        <dbReference type="Proteomes" id="UP000015104"/>
    </source>
</evidence>
<keyword evidence="3" id="KW-1185">Reference proteome</keyword>
<keyword evidence="1" id="KW-0472">Membrane</keyword>
<keyword evidence="1" id="KW-1133">Transmembrane helix</keyword>
<accession>T1K648</accession>
<sequence length="407" mass="46700">MNLNFQFKIGFIDRTPTAVYNPIKHKFTGGIGEYYNKQLELYDSINYTVVLHDQRSYGKCDLANCTGLIGLIQQGEVDFGEKSYSFATIPDSITGLKPGSVLSDVSCTITSALPKVGIIREDVVKSSNSPSIIWSLVGTILLQDISRSALFYNHSLRFVWLSIMFTVFFTIALYSSSFKTDLASSAPIKTIDSLEDVAKSDRMPLWMEEPLCKIMVENGPKLAKQEVLRRGQYKPAGDFVAELEKESIIENYVFIITEEEADNIQLSYCNVLPDSPAPQWYSAKRSFPVYLLFSVLNSKLPLHATKVINLLHEKRFEGGFEFYIQRKWKHFYEKLLDRALLLHETHGCLHKTSISFHPALYSFDELDMQNYELLFKYFLYFIPICILSLIGEHLYFRITHVIIVKKY</sequence>
<feature type="transmembrane region" description="Helical" evidence="1">
    <location>
        <begin position="377"/>
        <end position="396"/>
    </location>
</feature>
<evidence type="ECO:0000256" key="1">
    <source>
        <dbReference type="SAM" id="Phobius"/>
    </source>
</evidence>
<keyword evidence="1" id="KW-0812">Transmembrane</keyword>
<dbReference type="EnsemblMetazoa" id="tetur05g08600.1">
    <property type="protein sequence ID" value="tetur05g08600.1"/>
    <property type="gene ID" value="tetur05g08600"/>
</dbReference>
<reference evidence="3" key="1">
    <citation type="submission" date="2011-08" db="EMBL/GenBank/DDBJ databases">
        <authorList>
            <person name="Rombauts S."/>
        </authorList>
    </citation>
    <scope>NUCLEOTIDE SEQUENCE</scope>
    <source>
        <strain evidence="3">London</strain>
    </source>
</reference>
<dbReference type="AlphaFoldDB" id="T1K648"/>